<keyword evidence="2" id="KW-1185">Reference proteome</keyword>
<accession>A0ACC1JWD1</accession>
<name>A0ACC1JWD1_9FUNG</name>
<protein>
    <submittedName>
        <fullName evidence="1">Uncharacterized protein</fullName>
    </submittedName>
</protein>
<evidence type="ECO:0000313" key="2">
    <source>
        <dbReference type="Proteomes" id="UP001140234"/>
    </source>
</evidence>
<gene>
    <name evidence="1" type="ORF">IWQ57_003509</name>
</gene>
<organism evidence="1 2">
    <name type="scientific">Coemansia nantahalensis</name>
    <dbReference type="NCBI Taxonomy" id="2789366"/>
    <lineage>
        <taxon>Eukaryota</taxon>
        <taxon>Fungi</taxon>
        <taxon>Fungi incertae sedis</taxon>
        <taxon>Zoopagomycota</taxon>
        <taxon>Kickxellomycotina</taxon>
        <taxon>Kickxellomycetes</taxon>
        <taxon>Kickxellales</taxon>
        <taxon>Kickxellaceae</taxon>
        <taxon>Coemansia</taxon>
    </lineage>
</organism>
<reference evidence="1" key="1">
    <citation type="submission" date="2022-07" db="EMBL/GenBank/DDBJ databases">
        <title>Phylogenomic reconstructions and comparative analyses of Kickxellomycotina fungi.</title>
        <authorList>
            <person name="Reynolds N.K."/>
            <person name="Stajich J.E."/>
            <person name="Barry K."/>
            <person name="Grigoriev I.V."/>
            <person name="Crous P."/>
            <person name="Smith M.E."/>
        </authorList>
    </citation>
    <scope>NUCLEOTIDE SEQUENCE</scope>
    <source>
        <strain evidence="1">CBS 109366</strain>
    </source>
</reference>
<comment type="caution">
    <text evidence="1">The sequence shown here is derived from an EMBL/GenBank/DDBJ whole genome shotgun (WGS) entry which is preliminary data.</text>
</comment>
<dbReference type="EMBL" id="JANBUJ010001157">
    <property type="protein sequence ID" value="KAJ2768503.1"/>
    <property type="molecule type" value="Genomic_DNA"/>
</dbReference>
<sequence>MGKEAANIWCAASDGDLDRVRALVEGDKAAVNRGDENGYTPLHAAASWKHRHVLQFLLDNGGDVGVVDADGDTPLHTCEDRECAELLLEHGADANKENHEGLTPVLTTLENEATEVTELLCKRLGIPVPTPAEAGEADQMDAAGQDAAGQDAAGQDAAGQDAAGQDAAEKSKIMDLSNWIMEQADQLPGTESELKDMVTRYVLSRLRNSTNEPRDDTVAATIASSMDRQSQDDDPPADEKVESSG</sequence>
<proteinExistence type="predicted"/>
<evidence type="ECO:0000313" key="1">
    <source>
        <dbReference type="EMBL" id="KAJ2768503.1"/>
    </source>
</evidence>
<dbReference type="Proteomes" id="UP001140234">
    <property type="component" value="Unassembled WGS sequence"/>
</dbReference>